<sequence>MSLKAIGPAPAPQVPEQEREPGREFVKEHQRPRAHLEEKKKKPKEKKKKPKKKKKQKQKKKKQKKCSSKGKSTPPPPSSPPSSQFKMANGSKRCTTSSVP</sequence>
<dbReference type="AlphaFoldDB" id="A0A0A1URM5"/>
<evidence type="ECO:0000313" key="2">
    <source>
        <dbReference type="EMBL" id="EXU98429.1"/>
    </source>
</evidence>
<feature type="region of interest" description="Disordered" evidence="1">
    <location>
        <begin position="1"/>
        <end position="100"/>
    </location>
</feature>
<dbReference type="EMBL" id="JELW01000026">
    <property type="protein sequence ID" value="EXU98429.1"/>
    <property type="molecule type" value="Genomic_DNA"/>
</dbReference>
<accession>A0A0A1URM5</accession>
<dbReference type="OrthoDB" id="10591699at2759"/>
<evidence type="ECO:0000256" key="1">
    <source>
        <dbReference type="SAM" id="MobiDB-lite"/>
    </source>
</evidence>
<gene>
    <name evidence="2" type="ORF">X797_008376</name>
</gene>
<feature type="compositionally biased region" description="Basic and acidic residues" evidence="1">
    <location>
        <begin position="16"/>
        <end position="40"/>
    </location>
</feature>
<evidence type="ECO:0000313" key="3">
    <source>
        <dbReference type="Proteomes" id="UP000030151"/>
    </source>
</evidence>
<protein>
    <submittedName>
        <fullName evidence="2">Uncharacterized protein</fullName>
    </submittedName>
</protein>
<organism evidence="2 3">
    <name type="scientific">Metarhizium robertsii</name>
    <dbReference type="NCBI Taxonomy" id="568076"/>
    <lineage>
        <taxon>Eukaryota</taxon>
        <taxon>Fungi</taxon>
        <taxon>Dikarya</taxon>
        <taxon>Ascomycota</taxon>
        <taxon>Pezizomycotina</taxon>
        <taxon>Sordariomycetes</taxon>
        <taxon>Hypocreomycetidae</taxon>
        <taxon>Hypocreales</taxon>
        <taxon>Clavicipitaceae</taxon>
        <taxon>Metarhizium</taxon>
    </lineage>
</organism>
<name>A0A0A1URM5_9HYPO</name>
<comment type="caution">
    <text evidence="2">The sequence shown here is derived from an EMBL/GenBank/DDBJ whole genome shotgun (WGS) entry which is preliminary data.</text>
</comment>
<dbReference type="Proteomes" id="UP000030151">
    <property type="component" value="Unassembled WGS sequence"/>
</dbReference>
<feature type="compositionally biased region" description="Basic residues" evidence="1">
    <location>
        <begin position="41"/>
        <end position="68"/>
    </location>
</feature>
<reference evidence="2 3" key="1">
    <citation type="submission" date="2014-02" db="EMBL/GenBank/DDBJ databases">
        <title>The genome sequence of the entomopathogenic fungus Metarhizium robertsii ARSEF 2575.</title>
        <authorList>
            <person name="Giuliano Garisto Donzelli B."/>
            <person name="Roe B.A."/>
            <person name="Macmil S.L."/>
            <person name="Krasnoff S.B."/>
            <person name="Gibson D.M."/>
        </authorList>
    </citation>
    <scope>NUCLEOTIDE SEQUENCE [LARGE SCALE GENOMIC DNA]</scope>
    <source>
        <strain evidence="2 3">ARSEF 2575</strain>
    </source>
</reference>
<proteinExistence type="predicted"/>
<dbReference type="HOGENOM" id="CLU_2513108_0_0_1"/>